<dbReference type="Proteomes" id="UP000326837">
    <property type="component" value="Chromosome"/>
</dbReference>
<accession>A0A5K7XJA9</accession>
<dbReference type="EMBL" id="AP021861">
    <property type="protein sequence ID" value="BBO36465.1"/>
    <property type="molecule type" value="Genomic_DNA"/>
</dbReference>
<dbReference type="KEGG" id="lpav:PLANPX_6077"/>
<reference evidence="2" key="1">
    <citation type="submission" date="2019-10" db="EMBL/GenBank/DDBJ databases">
        <title>Lacipirellula parvula gen. nov., sp. nov., representing a lineage of planctomycetes widespread in freshwater anoxic habitats, and description of the family Lacipirellulaceae.</title>
        <authorList>
            <person name="Dedysh S.N."/>
            <person name="Kulichevskaya I.S."/>
            <person name="Beletsky A.V."/>
            <person name="Rakitin A.L."/>
            <person name="Mardanov A.V."/>
            <person name="Ivanova A.A."/>
            <person name="Saltykova V.X."/>
            <person name="Rijpstra W.I.C."/>
            <person name="Sinninghe Damste J.S."/>
            <person name="Ravin N.V."/>
        </authorList>
    </citation>
    <scope>NUCLEOTIDE SEQUENCE [LARGE SCALE GENOMIC DNA]</scope>
    <source>
        <strain evidence="2">PX69</strain>
    </source>
</reference>
<sequence length="38" mass="4417">MSEYGIVKSFASASLISVPLRMTDYVLRRWQRLSAMRP</sequence>
<name>A0A5K7XJA9_9BACT</name>
<evidence type="ECO:0000313" key="2">
    <source>
        <dbReference type="Proteomes" id="UP000326837"/>
    </source>
</evidence>
<proteinExistence type="predicted"/>
<evidence type="ECO:0000313" key="1">
    <source>
        <dbReference type="EMBL" id="BBO36465.1"/>
    </source>
</evidence>
<keyword evidence="2" id="KW-1185">Reference proteome</keyword>
<protein>
    <submittedName>
        <fullName evidence="1">Uncharacterized protein</fullName>
    </submittedName>
</protein>
<gene>
    <name evidence="1" type="ORF">PLANPX_6077</name>
</gene>
<dbReference type="AlphaFoldDB" id="A0A5K7XJA9"/>
<organism evidence="1 2">
    <name type="scientific">Lacipirellula parvula</name>
    <dbReference type="NCBI Taxonomy" id="2650471"/>
    <lineage>
        <taxon>Bacteria</taxon>
        <taxon>Pseudomonadati</taxon>
        <taxon>Planctomycetota</taxon>
        <taxon>Planctomycetia</taxon>
        <taxon>Pirellulales</taxon>
        <taxon>Lacipirellulaceae</taxon>
        <taxon>Lacipirellula</taxon>
    </lineage>
</organism>